<keyword evidence="3" id="KW-1185">Reference proteome</keyword>
<feature type="region of interest" description="Disordered" evidence="1">
    <location>
        <begin position="312"/>
        <end position="338"/>
    </location>
</feature>
<name>A0A8K0SZC2_9HYPO</name>
<feature type="non-terminal residue" evidence="2">
    <location>
        <position position="338"/>
    </location>
</feature>
<organism evidence="2 3">
    <name type="scientific">Stachybotrys elegans</name>
    <dbReference type="NCBI Taxonomy" id="80388"/>
    <lineage>
        <taxon>Eukaryota</taxon>
        <taxon>Fungi</taxon>
        <taxon>Dikarya</taxon>
        <taxon>Ascomycota</taxon>
        <taxon>Pezizomycotina</taxon>
        <taxon>Sordariomycetes</taxon>
        <taxon>Hypocreomycetidae</taxon>
        <taxon>Hypocreales</taxon>
        <taxon>Stachybotryaceae</taxon>
        <taxon>Stachybotrys</taxon>
    </lineage>
</organism>
<dbReference type="OrthoDB" id="3678990at2759"/>
<evidence type="ECO:0000256" key="1">
    <source>
        <dbReference type="SAM" id="MobiDB-lite"/>
    </source>
</evidence>
<proteinExistence type="predicted"/>
<evidence type="ECO:0000313" key="3">
    <source>
        <dbReference type="Proteomes" id="UP000813444"/>
    </source>
</evidence>
<evidence type="ECO:0008006" key="4">
    <source>
        <dbReference type="Google" id="ProtNLM"/>
    </source>
</evidence>
<dbReference type="AlphaFoldDB" id="A0A8K0SZC2"/>
<dbReference type="Proteomes" id="UP000813444">
    <property type="component" value="Unassembled WGS sequence"/>
</dbReference>
<dbReference type="EMBL" id="JAGPNK010000002">
    <property type="protein sequence ID" value="KAH7325604.1"/>
    <property type="molecule type" value="Genomic_DNA"/>
</dbReference>
<protein>
    <recommendedName>
        <fullName evidence="4">F-box domain-containing protein</fullName>
    </recommendedName>
</protein>
<reference evidence="2" key="1">
    <citation type="journal article" date="2021" name="Nat. Commun.">
        <title>Genetic determinants of endophytism in the Arabidopsis root mycobiome.</title>
        <authorList>
            <person name="Mesny F."/>
            <person name="Miyauchi S."/>
            <person name="Thiergart T."/>
            <person name="Pickel B."/>
            <person name="Atanasova L."/>
            <person name="Karlsson M."/>
            <person name="Huettel B."/>
            <person name="Barry K.W."/>
            <person name="Haridas S."/>
            <person name="Chen C."/>
            <person name="Bauer D."/>
            <person name="Andreopoulos W."/>
            <person name="Pangilinan J."/>
            <person name="LaButti K."/>
            <person name="Riley R."/>
            <person name="Lipzen A."/>
            <person name="Clum A."/>
            <person name="Drula E."/>
            <person name="Henrissat B."/>
            <person name="Kohler A."/>
            <person name="Grigoriev I.V."/>
            <person name="Martin F.M."/>
            <person name="Hacquard S."/>
        </authorList>
    </citation>
    <scope>NUCLEOTIDE SEQUENCE</scope>
    <source>
        <strain evidence="2">MPI-CAGE-CH-0235</strain>
    </source>
</reference>
<evidence type="ECO:0000313" key="2">
    <source>
        <dbReference type="EMBL" id="KAH7325604.1"/>
    </source>
</evidence>
<gene>
    <name evidence="2" type="ORF">B0I35DRAFT_347608</name>
</gene>
<comment type="caution">
    <text evidence="2">The sequence shown here is derived from an EMBL/GenBank/DDBJ whole genome shotgun (WGS) entry which is preliminary data.</text>
</comment>
<sequence>HNMAPGLSDVLGHYPILKTLAEYLSTLDLFHLSLTCRSHHALILAPTQVFDALKRGSLCDGRGLQRRIQHLERRRWMYKWDLFVRTMGDEEIEVYLYTRKCDEAGALPCLRCGINICEQCRECPRVISDYGAQRRPHLNPPWQSENVMCLCESCDAKMNETLRGKFLSDTCDCDVYKRWICSGCATAEKKQTKLYYSKHTKTVEGTDDWAELMEIVFDETKSMQDHQFERWFFCTCGSRINDDTVPRCTWCKRKHRPEEEWSAEMREMERDIPSYVDNDGCYPIWGRDYQGENTPQGYPRLKYNGPIYNVTAQSRGGSGQQPSLRSLDAQQGPVTISE</sequence>
<accession>A0A8K0SZC2</accession>